<keyword evidence="1 3" id="KW-0597">Phosphoprotein</keyword>
<dbReference type="PANTHER" id="PTHR45339">
    <property type="entry name" value="HYBRID SIGNAL TRANSDUCTION HISTIDINE KINASE J"/>
    <property type="match status" value="1"/>
</dbReference>
<dbReference type="CDD" id="cd17546">
    <property type="entry name" value="REC_hyHK_CKI1_RcsC-like"/>
    <property type="match status" value="1"/>
</dbReference>
<evidence type="ECO:0000256" key="3">
    <source>
        <dbReference type="PROSITE-ProRule" id="PRU00169"/>
    </source>
</evidence>
<sequence>MKLLLAEDDLRNRDMLSRRLRRRGLDVIEAVDGLEAVSAAQQSSPDIILMDLAMPNMNGWDAIERIRSHDVSTPIIVLTAHSLNGERARALSLGAQAYLTKPVDFDALLDTLEKLANP</sequence>
<dbReference type="AlphaFoldDB" id="A0A1P8UKB9"/>
<dbReference type="Gene3D" id="3.40.50.2300">
    <property type="match status" value="1"/>
</dbReference>
<evidence type="ECO:0000259" key="4">
    <source>
        <dbReference type="PROSITE" id="PS50110"/>
    </source>
</evidence>
<dbReference type="InterPro" id="IPR011006">
    <property type="entry name" value="CheY-like_superfamily"/>
</dbReference>
<dbReference type="KEGG" id="afy:BW247_14820"/>
<dbReference type="PROSITE" id="PS50110">
    <property type="entry name" value="RESPONSE_REGULATORY"/>
    <property type="match status" value="1"/>
</dbReference>
<dbReference type="RefSeq" id="WP_076837825.1">
    <property type="nucleotide sequence ID" value="NZ_CP019434.1"/>
</dbReference>
<dbReference type="EMBL" id="CP019434">
    <property type="protein sequence ID" value="APZ44202.1"/>
    <property type="molecule type" value="Genomic_DNA"/>
</dbReference>
<feature type="domain" description="Response regulatory" evidence="4">
    <location>
        <begin position="2"/>
        <end position="116"/>
    </location>
</feature>
<dbReference type="SMART" id="SM00448">
    <property type="entry name" value="REC"/>
    <property type="match status" value="1"/>
</dbReference>
<keyword evidence="2" id="KW-0902">Two-component regulatory system</keyword>
<protein>
    <recommendedName>
        <fullName evidence="4">Response regulatory domain-containing protein</fullName>
    </recommendedName>
</protein>
<evidence type="ECO:0000313" key="6">
    <source>
        <dbReference type="Proteomes" id="UP000243807"/>
    </source>
</evidence>
<dbReference type="Proteomes" id="UP000243807">
    <property type="component" value="Chromosome"/>
</dbReference>
<reference evidence="5 6" key="1">
    <citation type="submission" date="2017-01" db="EMBL/GenBank/DDBJ databases">
        <title>Draft sequence of Acidihalobacter ferrooxidans strain DSM 14175 (strain V8).</title>
        <authorList>
            <person name="Khaleque H.N."/>
            <person name="Ramsay J.P."/>
            <person name="Murphy R.J.T."/>
            <person name="Kaksonen A.H."/>
            <person name="Boxall N.J."/>
            <person name="Watkin E.L.J."/>
        </authorList>
    </citation>
    <scope>NUCLEOTIDE SEQUENCE [LARGE SCALE GENOMIC DNA]</scope>
    <source>
        <strain evidence="5 6">V8</strain>
    </source>
</reference>
<gene>
    <name evidence="5" type="ORF">BW247_14820</name>
</gene>
<proteinExistence type="predicted"/>
<accession>A0A1P8UKB9</accession>
<dbReference type="GO" id="GO:0000160">
    <property type="term" value="P:phosphorelay signal transduction system"/>
    <property type="evidence" value="ECO:0007669"/>
    <property type="project" value="UniProtKB-KW"/>
</dbReference>
<evidence type="ECO:0000256" key="1">
    <source>
        <dbReference type="ARBA" id="ARBA00022553"/>
    </source>
</evidence>
<dbReference type="PANTHER" id="PTHR45339:SF1">
    <property type="entry name" value="HYBRID SIGNAL TRANSDUCTION HISTIDINE KINASE J"/>
    <property type="match status" value="1"/>
</dbReference>
<name>A0A1P8UKB9_9GAMM</name>
<dbReference type="OrthoDB" id="9793549at2"/>
<feature type="modified residue" description="4-aspartylphosphate" evidence="3">
    <location>
        <position position="51"/>
    </location>
</feature>
<evidence type="ECO:0000256" key="2">
    <source>
        <dbReference type="ARBA" id="ARBA00023012"/>
    </source>
</evidence>
<dbReference type="SUPFAM" id="SSF52172">
    <property type="entry name" value="CheY-like"/>
    <property type="match status" value="1"/>
</dbReference>
<dbReference type="InterPro" id="IPR001789">
    <property type="entry name" value="Sig_transdc_resp-reg_receiver"/>
</dbReference>
<evidence type="ECO:0000313" key="5">
    <source>
        <dbReference type="EMBL" id="APZ44202.1"/>
    </source>
</evidence>
<dbReference type="Pfam" id="PF00072">
    <property type="entry name" value="Response_reg"/>
    <property type="match status" value="1"/>
</dbReference>
<organism evidence="5 6">
    <name type="scientific">Acidihalobacter ferrooxydans</name>
    <dbReference type="NCBI Taxonomy" id="1765967"/>
    <lineage>
        <taxon>Bacteria</taxon>
        <taxon>Pseudomonadati</taxon>
        <taxon>Pseudomonadota</taxon>
        <taxon>Gammaproteobacteria</taxon>
        <taxon>Chromatiales</taxon>
        <taxon>Ectothiorhodospiraceae</taxon>
        <taxon>Acidihalobacter</taxon>
    </lineage>
</organism>
<keyword evidence="6" id="KW-1185">Reference proteome</keyword>
<dbReference type="STRING" id="1765967.BW247_14820"/>